<evidence type="ECO:0000256" key="1">
    <source>
        <dbReference type="SAM" id="Phobius"/>
    </source>
</evidence>
<sequence>MNEFSTTSHGGEPAPAPPRRWPLTGYPAMLAATAAWHVIVLAGWLLAPAAWLWWLAAIVVNHAIFTVTGLLPRTSLLGPNWTRLPAGARNADAIALTIDDGPDPVVTPQVLDLLDTFGVRATFFCIGANVQRYPALAREIVARGHALENHSQVHVHTFSVTLPGALTREIDAAQRTLEAVCGERPMFFRAPAGLRNIFLEPVLRQLDLRLAAWTRRGYDTRERDPGVVARRLLNGLAARDILLLHDGNAALTSEGTPLILAVLPRVIDAARQKQLRFVTLREARIDA</sequence>
<dbReference type="PROSITE" id="PS51677">
    <property type="entry name" value="NODB"/>
    <property type="match status" value="1"/>
</dbReference>
<evidence type="ECO:0000313" key="3">
    <source>
        <dbReference type="EMBL" id="CAB3789132.1"/>
    </source>
</evidence>
<dbReference type="Proteomes" id="UP000494252">
    <property type="component" value="Unassembled WGS sequence"/>
</dbReference>
<feature type="transmembrane region" description="Helical" evidence="1">
    <location>
        <begin position="26"/>
        <end position="45"/>
    </location>
</feature>
<dbReference type="SUPFAM" id="SSF88713">
    <property type="entry name" value="Glycoside hydrolase/deacetylase"/>
    <property type="match status" value="1"/>
</dbReference>
<dbReference type="EMBL" id="CADIKI010000006">
    <property type="protein sequence ID" value="CAB3789132.1"/>
    <property type="molecule type" value="Genomic_DNA"/>
</dbReference>
<feature type="transmembrane region" description="Helical" evidence="1">
    <location>
        <begin position="51"/>
        <end position="71"/>
    </location>
</feature>
<dbReference type="InterPro" id="IPR002509">
    <property type="entry name" value="NODB_dom"/>
</dbReference>
<keyword evidence="1" id="KW-0472">Membrane</keyword>
<name>A0A6J5FYH7_9BURK</name>
<organism evidence="3 4">
    <name type="scientific">Paraburkholderia fynbosensis</name>
    <dbReference type="NCBI Taxonomy" id="1200993"/>
    <lineage>
        <taxon>Bacteria</taxon>
        <taxon>Pseudomonadati</taxon>
        <taxon>Pseudomonadota</taxon>
        <taxon>Betaproteobacteria</taxon>
        <taxon>Burkholderiales</taxon>
        <taxon>Burkholderiaceae</taxon>
        <taxon>Paraburkholderia</taxon>
    </lineage>
</organism>
<feature type="domain" description="NodB homology" evidence="2">
    <location>
        <begin position="92"/>
        <end position="278"/>
    </location>
</feature>
<dbReference type="PANTHER" id="PTHR10587:SF137">
    <property type="entry name" value="4-DEOXY-4-FORMAMIDO-L-ARABINOSE-PHOSPHOUNDECAPRENOL DEFORMYLASE ARND-RELATED"/>
    <property type="match status" value="1"/>
</dbReference>
<dbReference type="GO" id="GO:0016810">
    <property type="term" value="F:hydrolase activity, acting on carbon-nitrogen (but not peptide) bonds"/>
    <property type="evidence" value="ECO:0007669"/>
    <property type="project" value="InterPro"/>
</dbReference>
<evidence type="ECO:0000313" key="4">
    <source>
        <dbReference type="Proteomes" id="UP000494252"/>
    </source>
</evidence>
<dbReference type="CDD" id="cd10917">
    <property type="entry name" value="CE4_NodB_like_6s_7s"/>
    <property type="match status" value="1"/>
</dbReference>
<dbReference type="Pfam" id="PF01522">
    <property type="entry name" value="Polysacc_deac_1"/>
    <property type="match status" value="1"/>
</dbReference>
<dbReference type="InterPro" id="IPR050248">
    <property type="entry name" value="Polysacc_deacetylase_ArnD"/>
</dbReference>
<gene>
    <name evidence="3" type="ORF">LMG27177_02568</name>
</gene>
<protein>
    <recommendedName>
        <fullName evidence="2">NodB homology domain-containing protein</fullName>
    </recommendedName>
</protein>
<reference evidence="3 4" key="1">
    <citation type="submission" date="2020-04" db="EMBL/GenBank/DDBJ databases">
        <authorList>
            <person name="De Canck E."/>
        </authorList>
    </citation>
    <scope>NUCLEOTIDE SEQUENCE [LARGE SCALE GENOMIC DNA]</scope>
    <source>
        <strain evidence="3 4">LMG 27177</strain>
    </source>
</reference>
<dbReference type="InterPro" id="IPR011330">
    <property type="entry name" value="Glyco_hydro/deAcase_b/a-brl"/>
</dbReference>
<dbReference type="Gene3D" id="3.20.20.370">
    <property type="entry name" value="Glycoside hydrolase/deacetylase"/>
    <property type="match status" value="1"/>
</dbReference>
<dbReference type="GO" id="GO:0005975">
    <property type="term" value="P:carbohydrate metabolic process"/>
    <property type="evidence" value="ECO:0007669"/>
    <property type="project" value="InterPro"/>
</dbReference>
<dbReference type="RefSeq" id="WP_175160032.1">
    <property type="nucleotide sequence ID" value="NZ_CADIKI010000006.1"/>
</dbReference>
<keyword evidence="1" id="KW-1133">Transmembrane helix</keyword>
<evidence type="ECO:0000259" key="2">
    <source>
        <dbReference type="PROSITE" id="PS51677"/>
    </source>
</evidence>
<proteinExistence type="predicted"/>
<keyword evidence="1" id="KW-0812">Transmembrane</keyword>
<keyword evidence="4" id="KW-1185">Reference proteome</keyword>
<dbReference type="AlphaFoldDB" id="A0A6J5FYH7"/>
<accession>A0A6J5FYH7</accession>
<dbReference type="PANTHER" id="PTHR10587">
    <property type="entry name" value="GLYCOSYL TRANSFERASE-RELATED"/>
    <property type="match status" value="1"/>
</dbReference>